<reference evidence="3" key="1">
    <citation type="submission" date="2021-03" db="EMBL/GenBank/DDBJ databases">
        <title>Antimicrobial resistance genes in bacteria isolated from Japanese honey, and their potential for conferring macrolide and lincosamide resistance in the American foulbrood pathogen Paenibacillus larvae.</title>
        <authorList>
            <person name="Okamoto M."/>
            <person name="Kumagai M."/>
            <person name="Kanamori H."/>
            <person name="Takamatsu D."/>
        </authorList>
    </citation>
    <scope>NUCLEOTIDE SEQUENCE</scope>
    <source>
        <strain evidence="3">J40TS1</strain>
    </source>
</reference>
<dbReference type="SUPFAM" id="SSF56059">
    <property type="entry name" value="Glutathione synthetase ATP-binding domain-like"/>
    <property type="match status" value="1"/>
</dbReference>
<organism evidence="3 4">
    <name type="scientific">Paenibacillus montaniterrae</name>
    <dbReference type="NCBI Taxonomy" id="429341"/>
    <lineage>
        <taxon>Bacteria</taxon>
        <taxon>Bacillati</taxon>
        <taxon>Bacillota</taxon>
        <taxon>Bacilli</taxon>
        <taxon>Bacillales</taxon>
        <taxon>Paenibacillaceae</taxon>
        <taxon>Paenibacillus</taxon>
    </lineage>
</organism>
<dbReference type="RefSeq" id="WP_213515831.1">
    <property type="nucleotide sequence ID" value="NZ_BOSE01000004.1"/>
</dbReference>
<feature type="domain" description="ATP-grasp" evidence="2">
    <location>
        <begin position="105"/>
        <end position="370"/>
    </location>
</feature>
<dbReference type="InterPro" id="IPR011761">
    <property type="entry name" value="ATP-grasp"/>
</dbReference>
<dbReference type="Gene3D" id="3.30.470.20">
    <property type="entry name" value="ATP-grasp fold, B domain"/>
    <property type="match status" value="1"/>
</dbReference>
<keyword evidence="1" id="KW-0067">ATP-binding</keyword>
<accession>A0A919YPH7</accession>
<keyword evidence="4" id="KW-1185">Reference proteome</keyword>
<gene>
    <name evidence="3" type="primary">yheC</name>
    <name evidence="3" type="ORF">J40TS1_26620</name>
</gene>
<protein>
    <submittedName>
        <fullName evidence="3">Endospore coat-associated protein YheC</fullName>
    </submittedName>
</protein>
<dbReference type="Proteomes" id="UP000683139">
    <property type="component" value="Unassembled WGS sequence"/>
</dbReference>
<dbReference type="GO" id="GO:0046872">
    <property type="term" value="F:metal ion binding"/>
    <property type="evidence" value="ECO:0007669"/>
    <property type="project" value="InterPro"/>
</dbReference>
<dbReference type="GO" id="GO:0005524">
    <property type="term" value="F:ATP binding"/>
    <property type="evidence" value="ECO:0007669"/>
    <property type="project" value="UniProtKB-UniRule"/>
</dbReference>
<keyword evidence="1" id="KW-0547">Nucleotide-binding</keyword>
<dbReference type="InterPro" id="IPR026838">
    <property type="entry name" value="YheC/D"/>
</dbReference>
<evidence type="ECO:0000259" key="2">
    <source>
        <dbReference type="PROSITE" id="PS50975"/>
    </source>
</evidence>
<dbReference type="PROSITE" id="PS50975">
    <property type="entry name" value="ATP_GRASP"/>
    <property type="match status" value="1"/>
</dbReference>
<name>A0A919YPH7_9BACL</name>
<dbReference type="AlphaFoldDB" id="A0A919YPH7"/>
<evidence type="ECO:0000313" key="3">
    <source>
        <dbReference type="EMBL" id="GIP17020.1"/>
    </source>
</evidence>
<sequence length="376" mass="42803">MGNLKLGIVVAKIEYQLQGDDVNIILPEPIFCKELAGLAIQYNIDLFIFSSAEWTEQGLYGYRLRQGKWRKEPVPLPDIVYDRCFFTNPRQRQACEDMLAAIKRKKHFQSFNSSLPSKLYVYEALHAVEELIPFLPHTEPLNTVATISRWLQLYPDGIVIKPAAGMHGKGVLHVAYNHAQNQYEIRGRSLHNESFEASFLSELNALKWLYRFKKELNYLIQPYLQLRTEDNRPFDIRVLMQKDGSGQWQLTGSMARVGQPNGLTSNIHGGGTACDPLQLLTPKMGSYKAERLLQNIHMISGQTVAEIEGHFGRFGELALDFGVTSKGSIWLLECNSKPGRQVFTNLAANLPTLAHERPLQYAQYLQQRLNTKQKVI</sequence>
<comment type="caution">
    <text evidence="3">The sequence shown here is derived from an EMBL/GenBank/DDBJ whole genome shotgun (WGS) entry which is preliminary data.</text>
</comment>
<evidence type="ECO:0000313" key="4">
    <source>
        <dbReference type="Proteomes" id="UP000683139"/>
    </source>
</evidence>
<dbReference type="EMBL" id="BOSE01000004">
    <property type="protein sequence ID" value="GIP17020.1"/>
    <property type="molecule type" value="Genomic_DNA"/>
</dbReference>
<dbReference type="Pfam" id="PF14398">
    <property type="entry name" value="ATPgrasp_YheCD"/>
    <property type="match status" value="1"/>
</dbReference>
<proteinExistence type="predicted"/>
<evidence type="ECO:0000256" key="1">
    <source>
        <dbReference type="PROSITE-ProRule" id="PRU00409"/>
    </source>
</evidence>